<dbReference type="RefSeq" id="WP_015323716.1">
    <property type="nucleotide sequence ID" value="NC_019977.1"/>
</dbReference>
<dbReference type="InterPro" id="IPR017926">
    <property type="entry name" value="GATASE"/>
</dbReference>
<evidence type="ECO:0000256" key="4">
    <source>
        <dbReference type="ARBA" id="ARBA00022749"/>
    </source>
</evidence>
<name>L0KSY9_METHD</name>
<dbReference type="PRINTS" id="PR00096">
    <property type="entry name" value="GATASE"/>
</dbReference>
<evidence type="ECO:0000256" key="8">
    <source>
        <dbReference type="HAMAP-Rule" id="MF_01510"/>
    </source>
</evidence>
<keyword evidence="5 8" id="KW-0658">Purine biosynthesis</keyword>
<evidence type="ECO:0000256" key="1">
    <source>
        <dbReference type="ARBA" id="ARBA00002332"/>
    </source>
</evidence>
<evidence type="ECO:0000256" key="6">
    <source>
        <dbReference type="ARBA" id="ARBA00022840"/>
    </source>
</evidence>
<sequence>MKTMNILVINNYGQFCHLIHRTIRDLDMDTTIISNTSSVEDILSKGPDGLVLSGGPTLERAGNCAQYIREIDLPILGICLGHQVMAKTFRGEIGPGKYGGYAEVEVEVLEEDNILQGMAPTTSVWASHADEVKSLPEGFIQLARSGICEIEAMKHEQRPLYGVQWHPEVAHTEKGKDLFLNFFQVCEDY</sequence>
<dbReference type="GO" id="GO:0005829">
    <property type="term" value="C:cytosol"/>
    <property type="evidence" value="ECO:0007669"/>
    <property type="project" value="TreeGrafter"/>
</dbReference>
<comment type="function">
    <text evidence="1 8">Catalyzes the synthesis of GMP from XMP.</text>
</comment>
<evidence type="ECO:0000313" key="10">
    <source>
        <dbReference type="EMBL" id="AGB48547.1"/>
    </source>
</evidence>
<keyword evidence="6 8" id="KW-0067">ATP-binding</keyword>
<dbReference type="GO" id="GO:0003921">
    <property type="term" value="F:GMP synthase activity"/>
    <property type="evidence" value="ECO:0007669"/>
    <property type="project" value="TreeGrafter"/>
</dbReference>
<dbReference type="CDD" id="cd01742">
    <property type="entry name" value="GATase1_GMP_Synthase"/>
    <property type="match status" value="1"/>
</dbReference>
<keyword evidence="2 8" id="KW-0436">Ligase</keyword>
<keyword evidence="4 8" id="KW-0332">GMP biosynthesis</keyword>
<dbReference type="HAMAP" id="MF_01510">
    <property type="entry name" value="GMP_synthase_A"/>
    <property type="match status" value="1"/>
</dbReference>
<evidence type="ECO:0000256" key="5">
    <source>
        <dbReference type="ARBA" id="ARBA00022755"/>
    </source>
</evidence>
<evidence type="ECO:0000256" key="3">
    <source>
        <dbReference type="ARBA" id="ARBA00022741"/>
    </source>
</evidence>
<evidence type="ECO:0000256" key="2">
    <source>
        <dbReference type="ARBA" id="ARBA00022598"/>
    </source>
</evidence>
<dbReference type="GeneID" id="14408212"/>
<reference evidence="11" key="1">
    <citation type="submission" date="2012-02" db="EMBL/GenBank/DDBJ databases">
        <title>Complete sequence of chromosome of Methanomethylovorans hollandica DSM 15978.</title>
        <authorList>
            <person name="Lucas S."/>
            <person name="Copeland A."/>
            <person name="Lapidus A."/>
            <person name="Glavina del Rio T."/>
            <person name="Dalin E."/>
            <person name="Tice H."/>
            <person name="Bruce D."/>
            <person name="Goodwin L."/>
            <person name="Pitluck S."/>
            <person name="Peters L."/>
            <person name="Mikhailova N."/>
            <person name="Held B."/>
            <person name="Kyrpides N."/>
            <person name="Mavromatis K."/>
            <person name="Ivanova N."/>
            <person name="Brettin T."/>
            <person name="Detter J.C."/>
            <person name="Han C."/>
            <person name="Larimer F."/>
            <person name="Land M."/>
            <person name="Hauser L."/>
            <person name="Markowitz V."/>
            <person name="Cheng J.-F."/>
            <person name="Hugenholtz P."/>
            <person name="Woyke T."/>
            <person name="Wu D."/>
            <person name="Spring S."/>
            <person name="Schroeder M."/>
            <person name="Brambilla E."/>
            <person name="Klenk H.-P."/>
            <person name="Eisen J.A."/>
        </authorList>
    </citation>
    <scope>NUCLEOTIDE SEQUENCE [LARGE SCALE GENOMIC DNA]</scope>
    <source>
        <strain evidence="11">DSM 15978 / NBRC 107637 / DMS1</strain>
    </source>
</reference>
<dbReference type="SUPFAM" id="SSF52317">
    <property type="entry name" value="Class I glutamine amidotransferase-like"/>
    <property type="match status" value="1"/>
</dbReference>
<protein>
    <recommendedName>
        <fullName evidence="8">GMP synthase [glutamine-hydrolyzing] subunit A</fullName>
        <ecNumber evidence="8">6.3.5.2</ecNumber>
    </recommendedName>
    <alternativeName>
        <fullName evidence="8">Glutamine amidotransferase</fullName>
    </alternativeName>
</protein>
<dbReference type="EC" id="6.3.5.2" evidence="8"/>
<dbReference type="InterPro" id="IPR023686">
    <property type="entry name" value="GMP_synthase_A"/>
</dbReference>
<comment type="pathway">
    <text evidence="8">Purine metabolism; GMP biosynthesis; GMP from XMP (L-Gln route): step 1/1.</text>
</comment>
<dbReference type="PANTHER" id="PTHR11922:SF2">
    <property type="entry name" value="GMP SYNTHASE [GLUTAMINE-HYDROLYZING]"/>
    <property type="match status" value="1"/>
</dbReference>
<dbReference type="EMBL" id="CP003362">
    <property type="protein sequence ID" value="AGB48547.1"/>
    <property type="molecule type" value="Genomic_DNA"/>
</dbReference>
<dbReference type="Gene3D" id="3.40.50.880">
    <property type="match status" value="1"/>
</dbReference>
<dbReference type="NCBIfam" id="NF001975">
    <property type="entry name" value="PRK00758.1"/>
    <property type="match status" value="1"/>
</dbReference>
<feature type="domain" description="Glutamine amidotransferase" evidence="9">
    <location>
        <begin position="7"/>
        <end position="183"/>
    </location>
</feature>
<dbReference type="Pfam" id="PF00117">
    <property type="entry name" value="GATase"/>
    <property type="match status" value="1"/>
</dbReference>
<feature type="active site" evidence="8">
    <location>
        <position position="168"/>
    </location>
</feature>
<comment type="catalytic activity">
    <reaction evidence="8">
        <text>XMP + L-glutamine + ATP + H2O = GMP + L-glutamate + AMP + diphosphate + 2 H(+)</text>
        <dbReference type="Rhea" id="RHEA:11680"/>
        <dbReference type="ChEBI" id="CHEBI:15377"/>
        <dbReference type="ChEBI" id="CHEBI:15378"/>
        <dbReference type="ChEBI" id="CHEBI:29985"/>
        <dbReference type="ChEBI" id="CHEBI:30616"/>
        <dbReference type="ChEBI" id="CHEBI:33019"/>
        <dbReference type="ChEBI" id="CHEBI:57464"/>
        <dbReference type="ChEBI" id="CHEBI:58115"/>
        <dbReference type="ChEBI" id="CHEBI:58359"/>
        <dbReference type="ChEBI" id="CHEBI:456215"/>
        <dbReference type="EC" id="6.3.5.2"/>
    </reaction>
</comment>
<organism evidence="10 11">
    <name type="scientific">Methanomethylovorans hollandica (strain DSM 15978 / NBRC 107637 / DMS1)</name>
    <dbReference type="NCBI Taxonomy" id="867904"/>
    <lineage>
        <taxon>Archaea</taxon>
        <taxon>Methanobacteriati</taxon>
        <taxon>Methanobacteriota</taxon>
        <taxon>Stenosarchaea group</taxon>
        <taxon>Methanomicrobia</taxon>
        <taxon>Methanosarcinales</taxon>
        <taxon>Methanosarcinaceae</taxon>
        <taxon>Methanomethylovorans</taxon>
    </lineage>
</organism>
<evidence type="ECO:0000259" key="9">
    <source>
        <dbReference type="Pfam" id="PF00117"/>
    </source>
</evidence>
<dbReference type="PANTHER" id="PTHR11922">
    <property type="entry name" value="GMP SYNTHASE-RELATED"/>
    <property type="match status" value="1"/>
</dbReference>
<dbReference type="AlphaFoldDB" id="L0KSY9"/>
<dbReference type="STRING" id="867904.Metho_0270"/>
<comment type="subunit">
    <text evidence="8">Heterodimer composed of a glutamine amidotransferase subunit (A) and a GMP-binding subunit (B).</text>
</comment>
<dbReference type="PRINTS" id="PR00097">
    <property type="entry name" value="ANTSNTHASEII"/>
</dbReference>
<dbReference type="NCBIfam" id="TIGR00888">
    <property type="entry name" value="guaA_Nterm"/>
    <property type="match status" value="1"/>
</dbReference>
<proteinExistence type="inferred from homology"/>
<dbReference type="UniPathway" id="UPA00189">
    <property type="reaction ID" value="UER00296"/>
</dbReference>
<dbReference type="KEGG" id="mhz:Metho_0270"/>
<feature type="active site" description="Nucleophile" evidence="8">
    <location>
        <position position="79"/>
    </location>
</feature>
<dbReference type="PROSITE" id="PS51273">
    <property type="entry name" value="GATASE_TYPE_1"/>
    <property type="match status" value="1"/>
</dbReference>
<evidence type="ECO:0000313" key="11">
    <source>
        <dbReference type="Proteomes" id="UP000010866"/>
    </source>
</evidence>
<dbReference type="FunFam" id="3.40.50.880:FF:000047">
    <property type="entry name" value="GMP synthase [glutamine-hydrolyzing] subunit A"/>
    <property type="match status" value="1"/>
</dbReference>
<keyword evidence="11" id="KW-1185">Reference proteome</keyword>
<dbReference type="OrthoDB" id="10772at2157"/>
<dbReference type="HOGENOM" id="CLU_014340_1_4_2"/>
<accession>L0KSY9</accession>
<evidence type="ECO:0000256" key="7">
    <source>
        <dbReference type="ARBA" id="ARBA00022962"/>
    </source>
</evidence>
<dbReference type="InterPro" id="IPR029062">
    <property type="entry name" value="Class_I_gatase-like"/>
</dbReference>
<dbReference type="InterPro" id="IPR004739">
    <property type="entry name" value="GMP_synth_GATase"/>
</dbReference>
<dbReference type="Proteomes" id="UP000010866">
    <property type="component" value="Chromosome"/>
</dbReference>
<keyword evidence="7 8" id="KW-0315">Glutamine amidotransferase</keyword>
<dbReference type="GO" id="GO:0005524">
    <property type="term" value="F:ATP binding"/>
    <property type="evidence" value="ECO:0007669"/>
    <property type="project" value="UniProtKB-KW"/>
</dbReference>
<feature type="active site" evidence="8">
    <location>
        <position position="166"/>
    </location>
</feature>
<keyword evidence="3 8" id="KW-0547">Nucleotide-binding</keyword>
<gene>
    <name evidence="8" type="primary">guaAA</name>
    <name evidence="10" type="ordered locus">Metho_0270</name>
</gene>